<feature type="transmembrane region" description="Helical" evidence="6">
    <location>
        <begin position="181"/>
        <end position="200"/>
    </location>
</feature>
<comment type="subcellular location">
    <subcellularLocation>
        <location evidence="1">Membrane</location>
        <topology evidence="1">Multi-pass membrane protein</topology>
    </subcellularLocation>
</comment>
<dbReference type="Proteomes" id="UP000238392">
    <property type="component" value="Unassembled WGS sequence"/>
</dbReference>
<evidence type="ECO:0000256" key="1">
    <source>
        <dbReference type="ARBA" id="ARBA00004141"/>
    </source>
</evidence>
<feature type="domain" description="EamA" evidence="7">
    <location>
        <begin position="154"/>
        <end position="286"/>
    </location>
</feature>
<evidence type="ECO:0000256" key="4">
    <source>
        <dbReference type="ARBA" id="ARBA00022989"/>
    </source>
</evidence>
<dbReference type="GO" id="GO:0016020">
    <property type="term" value="C:membrane"/>
    <property type="evidence" value="ECO:0007669"/>
    <property type="project" value="UniProtKB-SubCell"/>
</dbReference>
<dbReference type="Pfam" id="PF00892">
    <property type="entry name" value="EamA"/>
    <property type="match status" value="2"/>
</dbReference>
<dbReference type="InterPro" id="IPR000620">
    <property type="entry name" value="EamA_dom"/>
</dbReference>
<feature type="transmembrane region" description="Helical" evidence="6">
    <location>
        <begin position="72"/>
        <end position="92"/>
    </location>
</feature>
<evidence type="ECO:0000256" key="2">
    <source>
        <dbReference type="ARBA" id="ARBA00009853"/>
    </source>
</evidence>
<feature type="transmembrane region" description="Helical" evidence="6">
    <location>
        <begin position="274"/>
        <end position="292"/>
    </location>
</feature>
<dbReference type="EMBL" id="PVTQ01000001">
    <property type="protein sequence ID" value="PRY94001.1"/>
    <property type="molecule type" value="Genomic_DNA"/>
</dbReference>
<gene>
    <name evidence="8" type="ORF">CLV74_101131</name>
</gene>
<evidence type="ECO:0000313" key="9">
    <source>
        <dbReference type="Proteomes" id="UP000238392"/>
    </source>
</evidence>
<keyword evidence="5 6" id="KW-0472">Membrane</keyword>
<dbReference type="RefSeq" id="WP_106262284.1">
    <property type="nucleotide sequence ID" value="NZ_PVTQ01000001.1"/>
</dbReference>
<organism evidence="8 9">
    <name type="scientific">Donghicola tyrosinivorans</name>
    <dbReference type="NCBI Taxonomy" id="1652492"/>
    <lineage>
        <taxon>Bacteria</taxon>
        <taxon>Pseudomonadati</taxon>
        <taxon>Pseudomonadota</taxon>
        <taxon>Alphaproteobacteria</taxon>
        <taxon>Rhodobacterales</taxon>
        <taxon>Roseobacteraceae</taxon>
        <taxon>Donghicola</taxon>
    </lineage>
</organism>
<keyword evidence="9" id="KW-1185">Reference proteome</keyword>
<keyword evidence="4 6" id="KW-1133">Transmembrane helix</keyword>
<evidence type="ECO:0000313" key="8">
    <source>
        <dbReference type="EMBL" id="PRY94001.1"/>
    </source>
</evidence>
<feature type="transmembrane region" description="Helical" evidence="6">
    <location>
        <begin position="42"/>
        <end position="60"/>
    </location>
</feature>
<protein>
    <submittedName>
        <fullName evidence="8">Threonine/homoserine efflux transporter RhtA</fullName>
    </submittedName>
</protein>
<feature type="transmembrane region" description="Helical" evidence="6">
    <location>
        <begin position="220"/>
        <end position="241"/>
    </location>
</feature>
<dbReference type="AlphaFoldDB" id="A0A2T0X4Z3"/>
<sequence>MNRSDTDRPLTGILCMLGFCVLAPLMDACAKATPAEVPAAEIVLGRFGIQVLALVPLAIAMGHSLRCTGQEALSHLLRAMALLSATVLFFTAVREMPIANAIAIFFVEPFILTLLSAVILKESIGPRRIIACIIGFGGALLIIRPSFSELGLVALFPLGTAFFFALYMVLTRMMSGKGHPVVMQAQTAIAATLVLLPVLVLADGSDISYLDPVMPTGKAIYTLLGVGFFATVSHIFITYALKFAPAATIAPLQYLEIVSATAVGYAIFGDMPDSLTFLGIAIIVGSGLYVFAREQAQGQRIIRRRPPPAP</sequence>
<feature type="transmembrane region" description="Helical" evidence="6">
    <location>
        <begin position="127"/>
        <end position="144"/>
    </location>
</feature>
<comment type="similarity">
    <text evidence="2">Belongs to the drug/metabolite transporter (DMT) superfamily. 10 TMS drug/metabolite exporter (DME) (TC 2.A.7.3) family.</text>
</comment>
<keyword evidence="3 6" id="KW-0812">Transmembrane</keyword>
<reference evidence="8 9" key="1">
    <citation type="submission" date="2018-03" db="EMBL/GenBank/DDBJ databases">
        <title>Genomic Encyclopedia of Archaeal and Bacterial Type Strains, Phase II (KMG-II): from individual species to whole genera.</title>
        <authorList>
            <person name="Goeker M."/>
        </authorList>
    </citation>
    <scope>NUCLEOTIDE SEQUENCE [LARGE SCALE GENOMIC DNA]</scope>
    <source>
        <strain evidence="8 9">DSM 100212</strain>
    </source>
</reference>
<dbReference type="PANTHER" id="PTHR22911:SF6">
    <property type="entry name" value="SOLUTE CARRIER FAMILY 35 MEMBER G1"/>
    <property type="match status" value="1"/>
</dbReference>
<dbReference type="OrthoDB" id="9815809at2"/>
<comment type="caution">
    <text evidence="8">The sequence shown here is derived from an EMBL/GenBank/DDBJ whole genome shotgun (WGS) entry which is preliminary data.</text>
</comment>
<dbReference type="PANTHER" id="PTHR22911">
    <property type="entry name" value="ACYL-MALONYL CONDENSING ENZYME-RELATED"/>
    <property type="match status" value="1"/>
</dbReference>
<name>A0A2T0X4Z3_9RHOB</name>
<proteinExistence type="inferred from homology"/>
<evidence type="ECO:0000256" key="6">
    <source>
        <dbReference type="SAM" id="Phobius"/>
    </source>
</evidence>
<evidence type="ECO:0000256" key="5">
    <source>
        <dbReference type="ARBA" id="ARBA00023136"/>
    </source>
</evidence>
<dbReference type="SUPFAM" id="SSF103481">
    <property type="entry name" value="Multidrug resistance efflux transporter EmrE"/>
    <property type="match status" value="2"/>
</dbReference>
<feature type="transmembrane region" description="Helical" evidence="6">
    <location>
        <begin position="150"/>
        <end position="169"/>
    </location>
</feature>
<feature type="domain" description="EamA" evidence="7">
    <location>
        <begin position="11"/>
        <end position="143"/>
    </location>
</feature>
<feature type="transmembrane region" description="Helical" evidence="6">
    <location>
        <begin position="98"/>
        <end position="120"/>
    </location>
</feature>
<evidence type="ECO:0000259" key="7">
    <source>
        <dbReference type="Pfam" id="PF00892"/>
    </source>
</evidence>
<dbReference type="InterPro" id="IPR037185">
    <property type="entry name" value="EmrE-like"/>
</dbReference>
<evidence type="ECO:0000256" key="3">
    <source>
        <dbReference type="ARBA" id="ARBA00022692"/>
    </source>
</evidence>
<dbReference type="Gene3D" id="1.10.3730.20">
    <property type="match status" value="1"/>
</dbReference>
<accession>A0A2T0X4Z3</accession>